<feature type="transmembrane region" description="Helical" evidence="8">
    <location>
        <begin position="468"/>
        <end position="486"/>
    </location>
</feature>
<dbReference type="InterPro" id="IPR013057">
    <property type="entry name" value="AA_transpt_TM"/>
</dbReference>
<evidence type="ECO:0000256" key="3">
    <source>
        <dbReference type="ARBA" id="ARBA00022970"/>
    </source>
</evidence>
<feature type="transmembrane region" description="Helical" evidence="8">
    <location>
        <begin position="276"/>
        <end position="299"/>
    </location>
</feature>
<accession>A0A8T0GSF2</accession>
<feature type="transmembrane region" description="Helical" evidence="8">
    <location>
        <begin position="130"/>
        <end position="155"/>
    </location>
</feature>
<dbReference type="PANTHER" id="PTHR16189:SF0">
    <property type="entry name" value="TRANSMEMBRANE PROTEIN 104"/>
    <property type="match status" value="1"/>
</dbReference>
<feature type="domain" description="Amino acid transporter transmembrane" evidence="9">
    <location>
        <begin position="13"/>
        <end position="444"/>
    </location>
</feature>
<evidence type="ECO:0000256" key="7">
    <source>
        <dbReference type="ARBA" id="ARBA00038166"/>
    </source>
</evidence>
<organism evidence="10 11">
    <name type="scientific">Ceratodon purpureus</name>
    <name type="common">Fire moss</name>
    <name type="synonym">Dicranum purpureum</name>
    <dbReference type="NCBI Taxonomy" id="3225"/>
    <lineage>
        <taxon>Eukaryota</taxon>
        <taxon>Viridiplantae</taxon>
        <taxon>Streptophyta</taxon>
        <taxon>Embryophyta</taxon>
        <taxon>Bryophyta</taxon>
        <taxon>Bryophytina</taxon>
        <taxon>Bryopsida</taxon>
        <taxon>Dicranidae</taxon>
        <taxon>Pseudoditrichales</taxon>
        <taxon>Ditrichaceae</taxon>
        <taxon>Ceratodon</taxon>
    </lineage>
</organism>
<keyword evidence="11" id="KW-1185">Reference proteome</keyword>
<keyword evidence="5 8" id="KW-0472">Membrane</keyword>
<dbReference type="AlphaFoldDB" id="A0A8T0GSF2"/>
<feature type="transmembrane region" description="Helical" evidence="8">
    <location>
        <begin position="319"/>
        <end position="339"/>
    </location>
</feature>
<dbReference type="GO" id="GO:0006865">
    <property type="term" value="P:amino acid transport"/>
    <property type="evidence" value="ECO:0007669"/>
    <property type="project" value="UniProtKB-KW"/>
</dbReference>
<comment type="similarity">
    <text evidence="7">Belongs to the TMEM104 family.</text>
</comment>
<comment type="subcellular location">
    <subcellularLocation>
        <location evidence="1">Membrane</location>
        <topology evidence="1">Multi-pass membrane protein</topology>
    </subcellularLocation>
</comment>
<keyword evidence="3" id="KW-0813">Transport</keyword>
<feature type="transmembrane region" description="Helical" evidence="8">
    <location>
        <begin position="381"/>
        <end position="398"/>
    </location>
</feature>
<dbReference type="EMBL" id="CM026430">
    <property type="protein sequence ID" value="KAG0562596.1"/>
    <property type="molecule type" value="Genomic_DNA"/>
</dbReference>
<feature type="transmembrane region" description="Helical" evidence="8">
    <location>
        <begin position="42"/>
        <end position="64"/>
    </location>
</feature>
<reference evidence="10" key="1">
    <citation type="submission" date="2020-06" db="EMBL/GenBank/DDBJ databases">
        <title>WGS assembly of Ceratodon purpureus strain R40.</title>
        <authorList>
            <person name="Carey S.B."/>
            <person name="Jenkins J."/>
            <person name="Shu S."/>
            <person name="Lovell J.T."/>
            <person name="Sreedasyam A."/>
            <person name="Maumus F."/>
            <person name="Tiley G.P."/>
            <person name="Fernandez-Pozo N."/>
            <person name="Barry K."/>
            <person name="Chen C."/>
            <person name="Wang M."/>
            <person name="Lipzen A."/>
            <person name="Daum C."/>
            <person name="Saski C.A."/>
            <person name="Payton A.C."/>
            <person name="Mcbreen J.C."/>
            <person name="Conrad R.E."/>
            <person name="Kollar L.M."/>
            <person name="Olsson S."/>
            <person name="Huttunen S."/>
            <person name="Landis J.B."/>
            <person name="Wickett N.J."/>
            <person name="Johnson M.G."/>
            <person name="Rensing S.A."/>
            <person name="Grimwood J."/>
            <person name="Schmutz J."/>
            <person name="Mcdaniel S.F."/>
        </authorList>
    </citation>
    <scope>NUCLEOTIDE SEQUENCE</scope>
    <source>
        <strain evidence="10">R40</strain>
    </source>
</reference>
<evidence type="ECO:0000256" key="5">
    <source>
        <dbReference type="ARBA" id="ARBA00023136"/>
    </source>
</evidence>
<dbReference type="GO" id="GO:0016020">
    <property type="term" value="C:membrane"/>
    <property type="evidence" value="ECO:0007669"/>
    <property type="project" value="UniProtKB-SubCell"/>
</dbReference>
<protein>
    <recommendedName>
        <fullName evidence="9">Amino acid transporter transmembrane domain-containing protein</fullName>
    </recommendedName>
</protein>
<proteinExistence type="inferred from homology"/>
<feature type="transmembrane region" description="Helical" evidence="8">
    <location>
        <begin position="208"/>
        <end position="226"/>
    </location>
</feature>
<dbReference type="Proteomes" id="UP000822688">
    <property type="component" value="Chromosome 9"/>
</dbReference>
<evidence type="ECO:0000313" key="11">
    <source>
        <dbReference type="Proteomes" id="UP000822688"/>
    </source>
</evidence>
<feature type="transmembrane region" description="Helical" evidence="8">
    <location>
        <begin position="175"/>
        <end position="196"/>
    </location>
</feature>
<evidence type="ECO:0000313" key="10">
    <source>
        <dbReference type="EMBL" id="KAG0562596.1"/>
    </source>
</evidence>
<evidence type="ECO:0000256" key="1">
    <source>
        <dbReference type="ARBA" id="ARBA00004141"/>
    </source>
</evidence>
<evidence type="ECO:0000256" key="6">
    <source>
        <dbReference type="ARBA" id="ARBA00023180"/>
    </source>
</evidence>
<keyword evidence="3" id="KW-0029">Amino-acid transport</keyword>
<keyword evidence="2 8" id="KW-0812">Transmembrane</keyword>
<gene>
    <name evidence="10" type="ORF">KC19_9G158700</name>
</gene>
<keyword evidence="6" id="KW-0325">Glycoprotein</keyword>
<sequence>MGKMDEVHGSQYSPFVAFIYIFNLMVGTGCLALPSVLLKGGWFLGGFFILIVAFLSYVSVTFMLEAMATANALIRLKSKDGLEDHALLGEELGLKGDGGFEDASYLNLAPSDKHLFQIVRRTELGEMAGLFFNEWGIIMFYTTLILYLIGDSVIYSTLVARSLAFFFSEFTPASWAFDLYLGIFFCVSLPLCFFDFQKTKLLQMTTLAIRNISLYTMIILAAMKLLKGGRQDSDVPVANIAALPNLFGGAVYSFMCHHSLPGIITPMRDKSHLQRIVAVAFGSVIVVYLLLFVTSGLAFGLENIKDPLTFNFPPSQYGFLGDCLFLFPVFTLSSSFPMLSITLRNNLDTLIQHVSQKVMHGNSASDPALPTSQSKTGHRRTLLTLLAVVPPTILSYVAEHADVSVDELVGFTGAFAGCAVMLIIPAFLVYCSRREFAKSYAGAWNHQKSTSKPTIPKNIHQSPFGGQGWVLAILVWAGLSLLFNIFEDWELSISR</sequence>
<dbReference type="PROSITE" id="PS51257">
    <property type="entry name" value="PROKAR_LIPOPROTEIN"/>
    <property type="match status" value="1"/>
</dbReference>
<evidence type="ECO:0000256" key="2">
    <source>
        <dbReference type="ARBA" id="ARBA00022692"/>
    </source>
</evidence>
<evidence type="ECO:0000256" key="8">
    <source>
        <dbReference type="SAM" id="Phobius"/>
    </source>
</evidence>
<dbReference type="Pfam" id="PF01490">
    <property type="entry name" value="Aa_trans"/>
    <property type="match status" value="1"/>
</dbReference>
<dbReference type="PANTHER" id="PTHR16189">
    <property type="entry name" value="TRANSMEMBRANE PROTEIN 104-RELATED"/>
    <property type="match status" value="1"/>
</dbReference>
<feature type="transmembrane region" description="Helical" evidence="8">
    <location>
        <begin position="410"/>
        <end position="430"/>
    </location>
</feature>
<feature type="transmembrane region" description="Helical" evidence="8">
    <location>
        <begin position="12"/>
        <end position="36"/>
    </location>
</feature>
<feature type="transmembrane region" description="Helical" evidence="8">
    <location>
        <begin position="246"/>
        <end position="264"/>
    </location>
</feature>
<name>A0A8T0GSF2_CERPU</name>
<keyword evidence="4 8" id="KW-1133">Transmembrane helix</keyword>
<evidence type="ECO:0000259" key="9">
    <source>
        <dbReference type="Pfam" id="PF01490"/>
    </source>
</evidence>
<evidence type="ECO:0000256" key="4">
    <source>
        <dbReference type="ARBA" id="ARBA00022989"/>
    </source>
</evidence>
<comment type="caution">
    <text evidence="10">The sequence shown here is derived from an EMBL/GenBank/DDBJ whole genome shotgun (WGS) entry which is preliminary data.</text>
</comment>